<evidence type="ECO:0000313" key="3">
    <source>
        <dbReference type="EMBL" id="MBD1224534.1"/>
    </source>
</evidence>
<organism evidence="2 4">
    <name type="scientific">Virgibacillus halodenitrificans</name>
    <name type="common">Bacillus halodenitrificans</name>
    <dbReference type="NCBI Taxonomy" id="1482"/>
    <lineage>
        <taxon>Bacteria</taxon>
        <taxon>Bacillati</taxon>
        <taxon>Bacillota</taxon>
        <taxon>Bacilli</taxon>
        <taxon>Bacillales</taxon>
        <taxon>Bacillaceae</taxon>
        <taxon>Virgibacillus</taxon>
    </lineage>
</organism>
<proteinExistence type="predicted"/>
<dbReference type="EMBL" id="CP017962">
    <property type="protein sequence ID" value="APC47947.1"/>
    <property type="molecule type" value="Genomic_DNA"/>
</dbReference>
<keyword evidence="1" id="KW-0472">Membrane</keyword>
<keyword evidence="5" id="KW-1185">Reference proteome</keyword>
<feature type="transmembrane region" description="Helical" evidence="1">
    <location>
        <begin position="59"/>
        <end position="77"/>
    </location>
</feature>
<dbReference type="KEGG" id="vhl:BME96_07070"/>
<sequence length="129" mass="15056">MFSFRGDAHKIYLQLKNQNSKTHKDISETAEIKAYYESLDRETLQLIYYRMIKEQNGTGIIPIYVSAIPWLLFLFSGKVEEILFGNGNLLWVSFASVYMILLTLSVLFHFKEKAWAAFHLEIIKDILES</sequence>
<evidence type="ECO:0000256" key="1">
    <source>
        <dbReference type="SAM" id="Phobius"/>
    </source>
</evidence>
<gene>
    <name evidence="2" type="ORF">BME96_07070</name>
    <name evidence="3" type="ORF">IC602_18115</name>
</gene>
<dbReference type="GeneID" id="71514144"/>
<accession>A0AAC9NJW7</accession>
<name>A0AAC9NJW7_VIRHA</name>
<evidence type="ECO:0000313" key="2">
    <source>
        <dbReference type="EMBL" id="APC47947.1"/>
    </source>
</evidence>
<dbReference type="RefSeq" id="WP_019378949.1">
    <property type="nucleotide sequence ID" value="NZ_CP017962.1"/>
</dbReference>
<protein>
    <submittedName>
        <fullName evidence="2">Uncharacterized protein</fullName>
    </submittedName>
</protein>
<keyword evidence="1" id="KW-0812">Transmembrane</keyword>
<dbReference type="AlphaFoldDB" id="A0AAC9NJW7"/>
<feature type="transmembrane region" description="Helical" evidence="1">
    <location>
        <begin position="89"/>
        <end position="110"/>
    </location>
</feature>
<evidence type="ECO:0000313" key="4">
    <source>
        <dbReference type="Proteomes" id="UP000182945"/>
    </source>
</evidence>
<dbReference type="Proteomes" id="UP000621631">
    <property type="component" value="Unassembled WGS sequence"/>
</dbReference>
<reference evidence="2 4" key="1">
    <citation type="submission" date="2016-11" db="EMBL/GenBank/DDBJ databases">
        <title>Complete genome sequencing of Virgibacillus halodenitrificans PDB-F2.</title>
        <authorList>
            <person name="Sun Z."/>
            <person name="Zhou Y."/>
            <person name="Li H."/>
        </authorList>
    </citation>
    <scope>NUCLEOTIDE SEQUENCE [LARGE SCALE GENOMIC DNA]</scope>
    <source>
        <strain evidence="2 4">PDB-F2</strain>
    </source>
</reference>
<dbReference type="Proteomes" id="UP000182945">
    <property type="component" value="Chromosome"/>
</dbReference>
<dbReference type="EMBL" id="JACWEZ010000019">
    <property type="protein sequence ID" value="MBD1224534.1"/>
    <property type="molecule type" value="Genomic_DNA"/>
</dbReference>
<keyword evidence="1" id="KW-1133">Transmembrane helix</keyword>
<reference evidence="3 5" key="2">
    <citation type="submission" date="2020-09" db="EMBL/GenBank/DDBJ databases">
        <title>Draft Genome Sequences of Oil-Oxidizing Bacteria Halomonas titanicae, Marinobacter lutaoensis, and Virgibacillus halodenitrificans Isolated from Highly Saline Environments.</title>
        <authorList>
            <person name="Grouzdev D.S."/>
            <person name="Sokolova D.S."/>
            <person name="Semenova E.M."/>
            <person name="Borzenkov I.A."/>
            <person name="Bidzhieva S.K."/>
            <person name="Poltaraus A.B."/>
            <person name="Nazina T.N."/>
        </authorList>
    </citation>
    <scope>NUCLEOTIDE SEQUENCE [LARGE SCALE GENOMIC DNA]</scope>
    <source>
        <strain evidence="3 5">VKM B-3472D</strain>
    </source>
</reference>
<evidence type="ECO:0000313" key="5">
    <source>
        <dbReference type="Proteomes" id="UP000621631"/>
    </source>
</evidence>